<comment type="caution">
    <text evidence="1">The sequence shown here is derived from an EMBL/GenBank/DDBJ whole genome shotgun (WGS) entry which is preliminary data.</text>
</comment>
<proteinExistence type="predicted"/>
<accession>A0A9W9YJG6</accession>
<protein>
    <submittedName>
        <fullName evidence="1">Uncharacterized protein</fullName>
    </submittedName>
</protein>
<dbReference type="AlphaFoldDB" id="A0A9W9YJG6"/>
<sequence>MSMRIPDRFLEAPSKAHGIDVEFYRRSFDQEDLYGGSPSQDSPVWSDPGSSRIPLRFISHTDPISPVLIGGVALYPSLRNLRKPRGLV</sequence>
<gene>
    <name evidence="1" type="ORF">OS493_002839</name>
</gene>
<name>A0A9W9YJG6_9CNID</name>
<evidence type="ECO:0000313" key="1">
    <source>
        <dbReference type="EMBL" id="KAJ7340113.1"/>
    </source>
</evidence>
<reference evidence="1" key="1">
    <citation type="submission" date="2023-01" db="EMBL/GenBank/DDBJ databases">
        <title>Genome assembly of the deep-sea coral Lophelia pertusa.</title>
        <authorList>
            <person name="Herrera S."/>
            <person name="Cordes E."/>
        </authorList>
    </citation>
    <scope>NUCLEOTIDE SEQUENCE</scope>
    <source>
        <strain evidence="1">USNM1676648</strain>
        <tissue evidence="1">Polyp</tissue>
    </source>
</reference>
<dbReference type="EMBL" id="MU827778">
    <property type="protein sequence ID" value="KAJ7340113.1"/>
    <property type="molecule type" value="Genomic_DNA"/>
</dbReference>
<organism evidence="1 2">
    <name type="scientific">Desmophyllum pertusum</name>
    <dbReference type="NCBI Taxonomy" id="174260"/>
    <lineage>
        <taxon>Eukaryota</taxon>
        <taxon>Metazoa</taxon>
        <taxon>Cnidaria</taxon>
        <taxon>Anthozoa</taxon>
        <taxon>Hexacorallia</taxon>
        <taxon>Scleractinia</taxon>
        <taxon>Caryophylliina</taxon>
        <taxon>Caryophylliidae</taxon>
        <taxon>Desmophyllum</taxon>
    </lineage>
</organism>
<keyword evidence="2" id="KW-1185">Reference proteome</keyword>
<evidence type="ECO:0000313" key="2">
    <source>
        <dbReference type="Proteomes" id="UP001163046"/>
    </source>
</evidence>
<dbReference type="Proteomes" id="UP001163046">
    <property type="component" value="Unassembled WGS sequence"/>
</dbReference>